<feature type="region of interest" description="Disordered" evidence="1">
    <location>
        <begin position="1"/>
        <end position="100"/>
    </location>
</feature>
<dbReference type="VEuPathDB" id="FungiDB:ACJ73_02374"/>
<dbReference type="InterPro" id="IPR036259">
    <property type="entry name" value="MFS_trans_sf"/>
</dbReference>
<dbReference type="SUPFAM" id="SSF103473">
    <property type="entry name" value="MFS general substrate transporter"/>
    <property type="match status" value="1"/>
</dbReference>
<evidence type="ECO:0000313" key="3">
    <source>
        <dbReference type="Proteomes" id="UP000242791"/>
    </source>
</evidence>
<dbReference type="PANTHER" id="PTHR11360:SF177">
    <property type="entry name" value="RIBOFLAVIN TRANSPORTER MCH5"/>
    <property type="match status" value="1"/>
</dbReference>
<reference evidence="2 3" key="1">
    <citation type="submission" date="2015-08" db="EMBL/GenBank/DDBJ databases">
        <title>Emmonsia species relationships and genome sequence.</title>
        <authorList>
            <person name="Cuomo C.A."/>
            <person name="Schwartz I.S."/>
            <person name="Kenyon C."/>
            <person name="De Hoog G.S."/>
            <person name="Govender N.P."/>
            <person name="Botha A."/>
            <person name="Moreno L."/>
            <person name="De Vries M."/>
            <person name="Munoz J.F."/>
            <person name="Stielow J.B."/>
        </authorList>
    </citation>
    <scope>NUCLEOTIDE SEQUENCE [LARGE SCALE GENOMIC DNA]</scope>
    <source>
        <strain evidence="2 3">EI222</strain>
    </source>
</reference>
<comment type="caution">
    <text evidence="2">The sequence shown here is derived from an EMBL/GenBank/DDBJ whole genome shotgun (WGS) entry which is preliminary data.</text>
</comment>
<dbReference type="InterPro" id="IPR050327">
    <property type="entry name" value="Proton-linked_MCT"/>
</dbReference>
<feature type="compositionally biased region" description="Basic and acidic residues" evidence="1">
    <location>
        <begin position="81"/>
        <end position="100"/>
    </location>
</feature>
<name>A0A1J9RCK6_9EURO</name>
<dbReference type="Gene3D" id="1.20.1250.20">
    <property type="entry name" value="MFS general substrate transporter like domains"/>
    <property type="match status" value="1"/>
</dbReference>
<dbReference type="AlphaFoldDB" id="A0A1J9RCK6"/>
<proteinExistence type="predicted"/>
<gene>
    <name evidence="2" type="ORF">ACJ73_02374</name>
</gene>
<sequence length="313" mass="33997">MAFVLPPANLASSSSNASDHAISARASSRAAGDDASVPKKPGEAVDAPSKIPLEGTTADSMTEKLNSAATPGLQSNVNEENENHSHDESQSVRGSDSHEISYPEGGLRAWNIVGSFHSYIGEHQLREYDEGTIDWIFNVFIFLSFFGGIQIGPVFDSRGPRMLMLAGSVYMELACCFSDHVLITPVLAAVSHFFLEKRETATGIATAGGSLGGIMFPLVLQKHISQDWVCLGYQDHRVRCHLLLRSLSDPGSLSITSEARTNGYTQPKHLPRPVVLVAYVGDIFHGMGAFRSNNLSYFLWPVHRRHVTGNISS</sequence>
<feature type="compositionally biased region" description="Low complexity" evidence="1">
    <location>
        <begin position="8"/>
        <end position="35"/>
    </location>
</feature>
<keyword evidence="3" id="KW-1185">Reference proteome</keyword>
<protein>
    <recommendedName>
        <fullName evidence="4">Major facilitator superfamily (MFS) profile domain-containing protein</fullName>
    </recommendedName>
</protein>
<dbReference type="OrthoDB" id="6499973at2759"/>
<organism evidence="2 3">
    <name type="scientific">Blastomyces percursus</name>
    <dbReference type="NCBI Taxonomy" id="1658174"/>
    <lineage>
        <taxon>Eukaryota</taxon>
        <taxon>Fungi</taxon>
        <taxon>Dikarya</taxon>
        <taxon>Ascomycota</taxon>
        <taxon>Pezizomycotina</taxon>
        <taxon>Eurotiomycetes</taxon>
        <taxon>Eurotiomycetidae</taxon>
        <taxon>Onygenales</taxon>
        <taxon>Ajellomycetaceae</taxon>
        <taxon>Blastomyces</taxon>
    </lineage>
</organism>
<dbReference type="EMBL" id="LGTZ01000251">
    <property type="protein sequence ID" value="OJD26255.1"/>
    <property type="molecule type" value="Genomic_DNA"/>
</dbReference>
<dbReference type="PANTHER" id="PTHR11360">
    <property type="entry name" value="MONOCARBOXYLATE TRANSPORTER"/>
    <property type="match status" value="1"/>
</dbReference>
<evidence type="ECO:0008006" key="4">
    <source>
        <dbReference type="Google" id="ProtNLM"/>
    </source>
</evidence>
<feature type="compositionally biased region" description="Polar residues" evidence="1">
    <location>
        <begin position="57"/>
        <end position="73"/>
    </location>
</feature>
<evidence type="ECO:0000256" key="1">
    <source>
        <dbReference type="SAM" id="MobiDB-lite"/>
    </source>
</evidence>
<accession>A0A1J9RCK6</accession>
<dbReference type="Proteomes" id="UP000242791">
    <property type="component" value="Unassembled WGS sequence"/>
</dbReference>
<evidence type="ECO:0000313" key="2">
    <source>
        <dbReference type="EMBL" id="OJD26255.1"/>
    </source>
</evidence>